<dbReference type="InterPro" id="IPR000782">
    <property type="entry name" value="FAS1_domain"/>
</dbReference>
<dbReference type="AlphaFoldDB" id="A0AAE0NVT8"/>
<feature type="signal peptide" evidence="2">
    <location>
        <begin position="1"/>
        <end position="18"/>
    </location>
</feature>
<dbReference type="SUPFAM" id="SSF82153">
    <property type="entry name" value="FAS1 domain"/>
    <property type="match status" value="1"/>
</dbReference>
<feature type="chain" id="PRO_5041901436" evidence="2">
    <location>
        <begin position="19"/>
        <end position="353"/>
    </location>
</feature>
<dbReference type="InterPro" id="IPR036378">
    <property type="entry name" value="FAS1_dom_sf"/>
</dbReference>
<dbReference type="EMBL" id="JAUTDP010000015">
    <property type="protein sequence ID" value="KAK3388667.1"/>
    <property type="molecule type" value="Genomic_DNA"/>
</dbReference>
<organism evidence="4 5">
    <name type="scientific">Sordaria brevicollis</name>
    <dbReference type="NCBI Taxonomy" id="83679"/>
    <lineage>
        <taxon>Eukaryota</taxon>
        <taxon>Fungi</taxon>
        <taxon>Dikarya</taxon>
        <taxon>Ascomycota</taxon>
        <taxon>Pezizomycotina</taxon>
        <taxon>Sordariomycetes</taxon>
        <taxon>Sordariomycetidae</taxon>
        <taxon>Sordariales</taxon>
        <taxon>Sordariaceae</taxon>
        <taxon>Sordaria</taxon>
    </lineage>
</organism>
<evidence type="ECO:0000256" key="2">
    <source>
        <dbReference type="SAM" id="SignalP"/>
    </source>
</evidence>
<dbReference type="Proteomes" id="UP001281003">
    <property type="component" value="Unassembled WGS sequence"/>
</dbReference>
<reference evidence="4" key="1">
    <citation type="journal article" date="2023" name="Mol. Phylogenet. Evol.">
        <title>Genome-scale phylogeny and comparative genomics of the fungal order Sordariales.</title>
        <authorList>
            <person name="Hensen N."/>
            <person name="Bonometti L."/>
            <person name="Westerberg I."/>
            <person name="Brannstrom I.O."/>
            <person name="Guillou S."/>
            <person name="Cros-Aarteil S."/>
            <person name="Calhoun S."/>
            <person name="Haridas S."/>
            <person name="Kuo A."/>
            <person name="Mondo S."/>
            <person name="Pangilinan J."/>
            <person name="Riley R."/>
            <person name="LaButti K."/>
            <person name="Andreopoulos B."/>
            <person name="Lipzen A."/>
            <person name="Chen C."/>
            <person name="Yan M."/>
            <person name="Daum C."/>
            <person name="Ng V."/>
            <person name="Clum A."/>
            <person name="Steindorff A."/>
            <person name="Ohm R.A."/>
            <person name="Martin F."/>
            <person name="Silar P."/>
            <person name="Natvig D.O."/>
            <person name="Lalanne C."/>
            <person name="Gautier V."/>
            <person name="Ament-Velasquez S.L."/>
            <person name="Kruys A."/>
            <person name="Hutchinson M.I."/>
            <person name="Powell A.J."/>
            <person name="Barry K."/>
            <person name="Miller A.N."/>
            <person name="Grigoriev I.V."/>
            <person name="Debuchy R."/>
            <person name="Gladieux P."/>
            <person name="Hiltunen Thoren M."/>
            <person name="Johannesson H."/>
        </authorList>
    </citation>
    <scope>NUCLEOTIDE SEQUENCE</scope>
    <source>
        <strain evidence="4">FGSC 1904</strain>
    </source>
</reference>
<dbReference type="Pfam" id="PF02469">
    <property type="entry name" value="Fasciclin"/>
    <property type="match status" value="1"/>
</dbReference>
<evidence type="ECO:0000313" key="4">
    <source>
        <dbReference type="EMBL" id="KAK3388667.1"/>
    </source>
</evidence>
<gene>
    <name evidence="4" type="ORF">B0T20DRAFT_99559</name>
</gene>
<evidence type="ECO:0000259" key="3">
    <source>
        <dbReference type="PROSITE" id="PS50213"/>
    </source>
</evidence>
<evidence type="ECO:0000313" key="5">
    <source>
        <dbReference type="Proteomes" id="UP001281003"/>
    </source>
</evidence>
<dbReference type="SMART" id="SM00554">
    <property type="entry name" value="FAS1"/>
    <property type="match status" value="1"/>
</dbReference>
<feature type="region of interest" description="Disordered" evidence="1">
    <location>
        <begin position="302"/>
        <end position="330"/>
    </location>
</feature>
<dbReference type="InterPro" id="IPR050904">
    <property type="entry name" value="Adhesion/Biosynth-related"/>
</dbReference>
<keyword evidence="5" id="KW-1185">Reference proteome</keyword>
<reference evidence="4" key="2">
    <citation type="submission" date="2023-07" db="EMBL/GenBank/DDBJ databases">
        <authorList>
            <consortium name="Lawrence Berkeley National Laboratory"/>
            <person name="Haridas S."/>
            <person name="Hensen N."/>
            <person name="Bonometti L."/>
            <person name="Westerberg I."/>
            <person name="Brannstrom I.O."/>
            <person name="Guillou S."/>
            <person name="Cros-Aarteil S."/>
            <person name="Calhoun S."/>
            <person name="Kuo A."/>
            <person name="Mondo S."/>
            <person name="Pangilinan J."/>
            <person name="Riley R."/>
            <person name="LaButti K."/>
            <person name="Andreopoulos B."/>
            <person name="Lipzen A."/>
            <person name="Chen C."/>
            <person name="Yanf M."/>
            <person name="Daum C."/>
            <person name="Ng V."/>
            <person name="Clum A."/>
            <person name="Steindorff A."/>
            <person name="Ohm R."/>
            <person name="Martin F."/>
            <person name="Silar P."/>
            <person name="Natvig D."/>
            <person name="Lalanne C."/>
            <person name="Gautier V."/>
            <person name="Ament-velasquez S.L."/>
            <person name="Kruys A."/>
            <person name="Hutchinson M.I."/>
            <person name="Powell A.J."/>
            <person name="Barry K."/>
            <person name="Miller A.N."/>
            <person name="Grigoriev I.V."/>
            <person name="Debuchy R."/>
            <person name="Gladieux P."/>
            <person name="Thoren M.H."/>
            <person name="Johannesson H."/>
        </authorList>
    </citation>
    <scope>NUCLEOTIDE SEQUENCE</scope>
    <source>
        <strain evidence="4">FGSC 1904</strain>
    </source>
</reference>
<name>A0AAE0NVT8_SORBR</name>
<comment type="caution">
    <text evidence="4">The sequence shown here is derived from an EMBL/GenBank/DDBJ whole genome shotgun (WGS) entry which is preliminary data.</text>
</comment>
<feature type="domain" description="FAS1" evidence="3">
    <location>
        <begin position="172"/>
        <end position="298"/>
    </location>
</feature>
<dbReference type="Gene3D" id="2.30.180.10">
    <property type="entry name" value="FAS1 domain"/>
    <property type="match status" value="1"/>
</dbReference>
<dbReference type="GO" id="GO:0000329">
    <property type="term" value="C:fungal-type vacuole membrane"/>
    <property type="evidence" value="ECO:0007669"/>
    <property type="project" value="TreeGrafter"/>
</dbReference>
<proteinExistence type="predicted"/>
<feature type="compositionally biased region" description="Acidic residues" evidence="1">
    <location>
        <begin position="304"/>
        <end position="322"/>
    </location>
</feature>
<dbReference type="PANTHER" id="PTHR10900:SF77">
    <property type="entry name" value="FI19380P1"/>
    <property type="match status" value="1"/>
</dbReference>
<dbReference type="PANTHER" id="PTHR10900">
    <property type="entry name" value="PERIOSTIN-RELATED"/>
    <property type="match status" value="1"/>
</dbReference>
<protein>
    <submittedName>
        <fullName evidence="4">FAS1 domain-containing protein</fullName>
    </submittedName>
</protein>
<dbReference type="PROSITE" id="PS50213">
    <property type="entry name" value="FAS1"/>
    <property type="match status" value="1"/>
</dbReference>
<evidence type="ECO:0000256" key="1">
    <source>
        <dbReference type="SAM" id="MobiDB-lite"/>
    </source>
</evidence>
<keyword evidence="2" id="KW-0732">Signal</keyword>
<sequence length="353" mass="36603">MIPRHILFALSAASVVSADTLINTLQQNGFNDFASIYQNEDPSLLSTIDAGSDMIIYATKNIPANSTLGRRDNIDLKRRFAISSVQKSAPSTKKFRFKRQNENSSPAVYESLLSDPEVVNLGEGVSQSVVEKPVDGVPNVIAGAGKAVPVVGDDIAFDNGVIRPVDSLLEIPGSIGAALTAFPQLSTLASLLTQFNLVEPVSQAAGITVLAPENSAFENVDTSGLSDEEIVAILSQHVIVNYVGYSPRLEDGQVLNTLANGTVTVAIRDGNVYFNGAQVTAADVIVENGVVHTVASVVGFEDAGVPEEGGEDNGNEGGDDTETPPATGAAGRVGLGLKTLGLAALGVAAAALF</sequence>
<accession>A0AAE0NVT8</accession>
<dbReference type="GO" id="GO:0016236">
    <property type="term" value="P:macroautophagy"/>
    <property type="evidence" value="ECO:0007669"/>
    <property type="project" value="TreeGrafter"/>
</dbReference>